<dbReference type="WBParaSite" id="ALUE_0002009401-mRNA-1">
    <property type="protein sequence ID" value="ALUE_0002009401-mRNA-1"/>
    <property type="gene ID" value="ALUE_0002009401"/>
</dbReference>
<reference evidence="2" key="1">
    <citation type="submission" date="2017-02" db="UniProtKB">
        <authorList>
            <consortium name="WormBaseParasite"/>
        </authorList>
    </citation>
    <scope>IDENTIFICATION</scope>
</reference>
<accession>A0A0M3IMW6</accession>
<name>A0A0M3IMW6_ASCLU</name>
<evidence type="ECO:0000313" key="2">
    <source>
        <dbReference type="WBParaSite" id="ALUE_0002009401-mRNA-1"/>
    </source>
</evidence>
<evidence type="ECO:0000313" key="1">
    <source>
        <dbReference type="Proteomes" id="UP000036681"/>
    </source>
</evidence>
<dbReference type="AlphaFoldDB" id="A0A0M3IMW6"/>
<proteinExistence type="predicted"/>
<dbReference type="Proteomes" id="UP000036681">
    <property type="component" value="Unplaced"/>
</dbReference>
<sequence>MISAFCGTCGHYLIVPPDLGPASVKVGAQQVEAPAEMELQPPVVRRKRQYDTEQARRADVCAAYLKRFRATEPELMAEIAREHDLQLP</sequence>
<keyword evidence="1" id="KW-1185">Reference proteome</keyword>
<protein>
    <submittedName>
        <fullName evidence="2">Homeobox domain-containing protein</fullName>
    </submittedName>
</protein>
<organism evidence="1 2">
    <name type="scientific">Ascaris lumbricoides</name>
    <name type="common">Giant roundworm</name>
    <dbReference type="NCBI Taxonomy" id="6252"/>
    <lineage>
        <taxon>Eukaryota</taxon>
        <taxon>Metazoa</taxon>
        <taxon>Ecdysozoa</taxon>
        <taxon>Nematoda</taxon>
        <taxon>Chromadorea</taxon>
        <taxon>Rhabditida</taxon>
        <taxon>Spirurina</taxon>
        <taxon>Ascaridomorpha</taxon>
        <taxon>Ascaridoidea</taxon>
        <taxon>Ascarididae</taxon>
        <taxon>Ascaris</taxon>
    </lineage>
</organism>